<sequence>MAEVAAAAIAVEQVVATGVEVAVAAAVASPTQPPKVTLTQLSKPQGSEPPDLARSHLVRSHHSVTVLGDTAYIFGGESRDGTLCSADMVSVSLPDSKFAAPETQYQLIQALPTKDTSTDALEPLQPAARRQHAACAQGGYFVIVHGGRGASNSDSTAIDADNCLWRWDSATPGWSKLRGTTQLGARMAPRFGHWLFADDAQGLLVLHGGRAAAASEASVLDRVAAPEAQGISALRDTQTETWLYDLEAGAWTTLPGAPGAPLAAAYVGGKDATLYTVGAGEGGSGVSGSVHFLRLLGSATERARPGALVWQTVDFPTNALTPGPRPRGGGALVPLSTGMGRNYLVYMFGCDDVDSDDAAARGHDKYYADMWALQLPTHGFNAAAAKDAIRSRVPGMQSGELAWSAVELVATEQMGASGGKVHPGPRGLFGVDSCLSGKGVVLWGGVNPKGEKEADGWILRLAYGYADNDRRE</sequence>
<dbReference type="Gene3D" id="2.120.10.80">
    <property type="entry name" value="Kelch-type beta propeller"/>
    <property type="match status" value="2"/>
</dbReference>
<protein>
    <submittedName>
        <fullName evidence="3">Uncharacterized protein</fullName>
    </submittedName>
</protein>
<dbReference type="PANTHER" id="PTHR47435">
    <property type="entry name" value="KELCH REPEAT PROTEIN (AFU_ORTHOLOGUE AFUA_5G12780)"/>
    <property type="match status" value="1"/>
</dbReference>
<evidence type="ECO:0000256" key="2">
    <source>
        <dbReference type="ARBA" id="ARBA00023004"/>
    </source>
</evidence>
<dbReference type="GO" id="GO:0019760">
    <property type="term" value="P:glucosinolate metabolic process"/>
    <property type="evidence" value="ECO:0007669"/>
    <property type="project" value="UniProtKB-ARBA"/>
</dbReference>
<dbReference type="SUPFAM" id="SSF117281">
    <property type="entry name" value="Kelch motif"/>
    <property type="match status" value="1"/>
</dbReference>
<evidence type="ECO:0000313" key="3">
    <source>
        <dbReference type="EMBL" id="KAK0712757.1"/>
    </source>
</evidence>
<keyword evidence="2" id="KW-0408">Iron</keyword>
<name>A0AA40ABF5_9PEZI</name>
<dbReference type="RefSeq" id="XP_060294080.1">
    <property type="nucleotide sequence ID" value="XM_060444007.1"/>
</dbReference>
<evidence type="ECO:0000256" key="1">
    <source>
        <dbReference type="ARBA" id="ARBA00022737"/>
    </source>
</evidence>
<dbReference type="Proteomes" id="UP001172101">
    <property type="component" value="Unassembled WGS sequence"/>
</dbReference>
<organism evidence="3 4">
    <name type="scientific">Lasiosphaeria miniovina</name>
    <dbReference type="NCBI Taxonomy" id="1954250"/>
    <lineage>
        <taxon>Eukaryota</taxon>
        <taxon>Fungi</taxon>
        <taxon>Dikarya</taxon>
        <taxon>Ascomycota</taxon>
        <taxon>Pezizomycotina</taxon>
        <taxon>Sordariomycetes</taxon>
        <taxon>Sordariomycetidae</taxon>
        <taxon>Sordariales</taxon>
        <taxon>Lasiosphaeriaceae</taxon>
        <taxon>Lasiosphaeria</taxon>
    </lineage>
</organism>
<dbReference type="EMBL" id="JAUIRO010000005">
    <property type="protein sequence ID" value="KAK0712757.1"/>
    <property type="molecule type" value="Genomic_DNA"/>
</dbReference>
<comment type="caution">
    <text evidence="3">The sequence shown here is derived from an EMBL/GenBank/DDBJ whole genome shotgun (WGS) entry which is preliminary data.</text>
</comment>
<dbReference type="GeneID" id="85327277"/>
<evidence type="ECO:0000313" key="4">
    <source>
        <dbReference type="Proteomes" id="UP001172101"/>
    </source>
</evidence>
<keyword evidence="1" id="KW-0677">Repeat</keyword>
<keyword evidence="4" id="KW-1185">Reference proteome</keyword>
<reference evidence="3" key="1">
    <citation type="submission" date="2023-06" db="EMBL/GenBank/DDBJ databases">
        <title>Genome-scale phylogeny and comparative genomics of the fungal order Sordariales.</title>
        <authorList>
            <consortium name="Lawrence Berkeley National Laboratory"/>
            <person name="Hensen N."/>
            <person name="Bonometti L."/>
            <person name="Westerberg I."/>
            <person name="Brannstrom I.O."/>
            <person name="Guillou S."/>
            <person name="Cros-Aarteil S."/>
            <person name="Calhoun S."/>
            <person name="Haridas S."/>
            <person name="Kuo A."/>
            <person name="Mondo S."/>
            <person name="Pangilinan J."/>
            <person name="Riley R."/>
            <person name="LaButti K."/>
            <person name="Andreopoulos B."/>
            <person name="Lipzen A."/>
            <person name="Chen C."/>
            <person name="Yanf M."/>
            <person name="Daum C."/>
            <person name="Ng V."/>
            <person name="Clum A."/>
            <person name="Steindorff A."/>
            <person name="Ohm R."/>
            <person name="Martin F."/>
            <person name="Silar P."/>
            <person name="Natvig D."/>
            <person name="Lalanne C."/>
            <person name="Gautier V."/>
            <person name="Ament-velasquez S.L."/>
            <person name="Kruys A."/>
            <person name="Hutchinson M.I."/>
            <person name="Powell A.J."/>
            <person name="Barry K."/>
            <person name="Miller A.N."/>
            <person name="Grigoriev I.V."/>
            <person name="Debuchy R."/>
            <person name="Gladieux P."/>
            <person name="Thoren M.H."/>
            <person name="Johannesson H."/>
        </authorList>
    </citation>
    <scope>NUCLEOTIDE SEQUENCE</scope>
    <source>
        <strain evidence="3">SMH2392-1A</strain>
    </source>
</reference>
<accession>A0AA40ABF5</accession>
<dbReference type="InterPro" id="IPR015915">
    <property type="entry name" value="Kelch-typ_b-propeller"/>
</dbReference>
<gene>
    <name evidence="3" type="ORF">B0T26DRAFT_741733</name>
</gene>
<proteinExistence type="predicted"/>
<dbReference type="PANTHER" id="PTHR47435:SF10">
    <property type="entry name" value="TIP ELONGATION ABERRANT PROTEIN 3"/>
    <property type="match status" value="1"/>
</dbReference>
<dbReference type="AlphaFoldDB" id="A0AA40ABF5"/>